<reference evidence="1 2" key="1">
    <citation type="submission" date="2016-09" db="EMBL/GenBank/DDBJ databases">
        <title>The draft genome of Dichanthelium oligosanthes: A C3 panicoid grass species.</title>
        <authorList>
            <person name="Studer A.J."/>
            <person name="Schnable J.C."/>
            <person name="Brutnell T.P."/>
        </authorList>
    </citation>
    <scope>NUCLEOTIDE SEQUENCE [LARGE SCALE GENOMIC DNA]</scope>
    <source>
        <strain evidence="2">cv. Kellogg 1175</strain>
        <tissue evidence="1">Leaf</tissue>
    </source>
</reference>
<dbReference type="Proteomes" id="UP000095767">
    <property type="component" value="Unassembled WGS sequence"/>
</dbReference>
<dbReference type="OrthoDB" id="678682at2759"/>
<gene>
    <name evidence="1" type="ORF">BAE44_0000426</name>
</gene>
<accession>A0A1E5WMD0</accession>
<comment type="caution">
    <text evidence="1">The sequence shown here is derived from an EMBL/GenBank/DDBJ whole genome shotgun (WGS) entry which is preliminary data.</text>
</comment>
<dbReference type="InterPro" id="IPR013181">
    <property type="entry name" value="DUF1719"/>
</dbReference>
<dbReference type="EMBL" id="LWDX02001344">
    <property type="protein sequence ID" value="OEL38555.1"/>
    <property type="molecule type" value="Genomic_DNA"/>
</dbReference>
<evidence type="ECO:0000313" key="1">
    <source>
        <dbReference type="EMBL" id="OEL38555.1"/>
    </source>
</evidence>
<proteinExistence type="predicted"/>
<dbReference type="Pfam" id="PF08224">
    <property type="entry name" value="DUF1719"/>
    <property type="match status" value="1"/>
</dbReference>
<dbReference type="PANTHER" id="PTHR33377">
    <property type="entry name" value="OS10G0134700 PROTEIN-RELATED"/>
    <property type="match status" value="1"/>
</dbReference>
<sequence>MEQEVRNSAFPKRIAHATKSFTFSVFNRDNDELSRSVVERFEWFADGASEFLRFVELGGTPRHHMASNSLVKHPFAGKELHHKIDRGKEYPSFLLCLMPFSTEERGIEVSLIFIHKDSSPPEGNYFFGIILQLSESTDIVGIAIKCLQSFAPHFKATVEIIRKELTQQPIQDFSSVPFEYSSKKEYRGNFHILVSQWFRPDPLCCKQHNGHVLQCINNLNIAGISDVSLEPVIAVNLQCHVSLSVYNKQKISLSEGNTFLQDSPYLKAGIVFMPHGSSEDMLPANTSSLVVAIVCTPSLL</sequence>
<evidence type="ECO:0000313" key="2">
    <source>
        <dbReference type="Proteomes" id="UP000095767"/>
    </source>
</evidence>
<protein>
    <submittedName>
        <fullName evidence="1">Uncharacterized protein</fullName>
    </submittedName>
</protein>
<dbReference type="PANTHER" id="PTHR33377:SF74">
    <property type="entry name" value="OS07G0121000 PROTEIN"/>
    <property type="match status" value="1"/>
</dbReference>
<organism evidence="1 2">
    <name type="scientific">Dichanthelium oligosanthes</name>
    <dbReference type="NCBI Taxonomy" id="888268"/>
    <lineage>
        <taxon>Eukaryota</taxon>
        <taxon>Viridiplantae</taxon>
        <taxon>Streptophyta</taxon>
        <taxon>Embryophyta</taxon>
        <taxon>Tracheophyta</taxon>
        <taxon>Spermatophyta</taxon>
        <taxon>Magnoliopsida</taxon>
        <taxon>Liliopsida</taxon>
        <taxon>Poales</taxon>
        <taxon>Poaceae</taxon>
        <taxon>PACMAD clade</taxon>
        <taxon>Panicoideae</taxon>
        <taxon>Panicodae</taxon>
        <taxon>Paniceae</taxon>
        <taxon>Dichantheliinae</taxon>
        <taxon>Dichanthelium</taxon>
    </lineage>
</organism>
<dbReference type="SMART" id="SM01157">
    <property type="entry name" value="DUF1719"/>
    <property type="match status" value="1"/>
</dbReference>
<keyword evidence="2" id="KW-1185">Reference proteome</keyword>
<name>A0A1E5WMD0_9POAL</name>
<dbReference type="AlphaFoldDB" id="A0A1E5WMD0"/>